<evidence type="ECO:0000256" key="12">
    <source>
        <dbReference type="ARBA" id="ARBA00023251"/>
    </source>
</evidence>
<dbReference type="PANTHER" id="PTHR30622">
    <property type="entry name" value="UNDECAPRENYL-DIPHOSPHATASE"/>
    <property type="match status" value="1"/>
</dbReference>
<evidence type="ECO:0000256" key="9">
    <source>
        <dbReference type="ARBA" id="ARBA00022984"/>
    </source>
</evidence>
<dbReference type="Pfam" id="PF02673">
    <property type="entry name" value="BacA"/>
    <property type="match status" value="1"/>
</dbReference>
<evidence type="ECO:0000256" key="14">
    <source>
        <dbReference type="ARBA" id="ARBA00032707"/>
    </source>
</evidence>
<accession>A0ABT9WMZ2</accession>
<comment type="miscellaneous">
    <text evidence="17">Bacitracin is thought to be involved in the inhibition of peptidoglycan synthesis by sequestering undecaprenyl diphosphate, thereby reducing the pool of lipid carrier available.</text>
</comment>
<keyword evidence="9 17" id="KW-0573">Peptidoglycan synthesis</keyword>
<proteinExistence type="inferred from homology"/>
<dbReference type="RefSeq" id="WP_307226307.1">
    <property type="nucleotide sequence ID" value="NZ_JAUSTT010000002.1"/>
</dbReference>
<evidence type="ECO:0000256" key="16">
    <source>
        <dbReference type="ARBA" id="ARBA00047594"/>
    </source>
</evidence>
<organism evidence="18 19">
    <name type="scientific">Bacillus chungangensis</name>
    <dbReference type="NCBI Taxonomy" id="587633"/>
    <lineage>
        <taxon>Bacteria</taxon>
        <taxon>Bacillati</taxon>
        <taxon>Bacillota</taxon>
        <taxon>Bacilli</taxon>
        <taxon>Bacillales</taxon>
        <taxon>Bacillaceae</taxon>
        <taxon>Bacillus</taxon>
    </lineage>
</organism>
<evidence type="ECO:0000256" key="8">
    <source>
        <dbReference type="ARBA" id="ARBA00022960"/>
    </source>
</evidence>
<keyword evidence="19" id="KW-1185">Reference proteome</keyword>
<feature type="transmembrane region" description="Helical" evidence="17">
    <location>
        <begin position="257"/>
        <end position="274"/>
    </location>
</feature>
<evidence type="ECO:0000313" key="19">
    <source>
        <dbReference type="Proteomes" id="UP001223586"/>
    </source>
</evidence>
<keyword evidence="10 17" id="KW-1133">Transmembrane helix</keyword>
<dbReference type="Proteomes" id="UP001223586">
    <property type="component" value="Unassembled WGS sequence"/>
</dbReference>
<feature type="transmembrane region" description="Helical" evidence="17">
    <location>
        <begin position="46"/>
        <end position="69"/>
    </location>
</feature>
<dbReference type="GO" id="GO:0050380">
    <property type="term" value="F:undecaprenyl-diphosphatase activity"/>
    <property type="evidence" value="ECO:0007669"/>
    <property type="project" value="UniProtKB-EC"/>
</dbReference>
<evidence type="ECO:0000256" key="17">
    <source>
        <dbReference type="HAMAP-Rule" id="MF_01006"/>
    </source>
</evidence>
<sequence>MDFESLYLLLKYLFLGVLQGFTEPIPISSSGHVKLAQYFMGLEIEGLTFELLVNTASLFAVLLIYRLDIMRLANGSIRFLRTREPEDKKDFYFVLYLVIGTIPAGVIGVLFGDYISEHLSSVKTIAITLLVTGIALWMIRNLRGRKQDGDLRVKDAIIVGFAQAVALIPGISRSGATIVASMARGMKQETALRYSFLLYIPVSVGGMILSFKDIFQDPNLGTLAIPYTVAFISSFIASYFSLKWFMNVMAKGNLKYFAYYCFIVGILVLGLLNWL</sequence>
<feature type="transmembrane region" description="Helical" evidence="17">
    <location>
        <begin position="90"/>
        <end position="112"/>
    </location>
</feature>
<evidence type="ECO:0000256" key="5">
    <source>
        <dbReference type="ARBA" id="ARBA00022475"/>
    </source>
</evidence>
<evidence type="ECO:0000256" key="4">
    <source>
        <dbReference type="ARBA" id="ARBA00021581"/>
    </source>
</evidence>
<evidence type="ECO:0000256" key="7">
    <source>
        <dbReference type="ARBA" id="ARBA00022801"/>
    </source>
</evidence>
<keyword evidence="7 17" id="KW-0378">Hydrolase</keyword>
<comment type="function">
    <text evidence="17">Catalyzes the dephosphorylation of undecaprenyl diphosphate (UPP). Confers resistance to bacitracin.</text>
</comment>
<dbReference type="EMBL" id="JAUSTT010000002">
    <property type="protein sequence ID" value="MDQ0174654.1"/>
    <property type="molecule type" value="Genomic_DNA"/>
</dbReference>
<comment type="subcellular location">
    <subcellularLocation>
        <location evidence="1 17">Cell membrane</location>
        <topology evidence="1 17">Multi-pass membrane protein</topology>
    </subcellularLocation>
</comment>
<protein>
    <recommendedName>
        <fullName evidence="4 17">Undecaprenyl-diphosphatase</fullName>
        <ecNumber evidence="3 17">3.6.1.27</ecNumber>
    </recommendedName>
    <alternativeName>
        <fullName evidence="15 17">Bacitracin resistance protein</fullName>
    </alternativeName>
    <alternativeName>
        <fullName evidence="14 17">Undecaprenyl pyrophosphate phosphatase</fullName>
    </alternativeName>
</protein>
<dbReference type="EC" id="3.6.1.27" evidence="3 17"/>
<reference evidence="18 19" key="1">
    <citation type="submission" date="2023-07" db="EMBL/GenBank/DDBJ databases">
        <title>Genomic Encyclopedia of Type Strains, Phase IV (KMG-IV): sequencing the most valuable type-strain genomes for metagenomic binning, comparative biology and taxonomic classification.</title>
        <authorList>
            <person name="Goeker M."/>
        </authorList>
    </citation>
    <scope>NUCLEOTIDE SEQUENCE [LARGE SCALE GENOMIC DNA]</scope>
    <source>
        <strain evidence="18 19">DSM 23837</strain>
    </source>
</reference>
<keyword evidence="13 17" id="KW-0961">Cell wall biogenesis/degradation</keyword>
<evidence type="ECO:0000256" key="13">
    <source>
        <dbReference type="ARBA" id="ARBA00023316"/>
    </source>
</evidence>
<keyword evidence="6 17" id="KW-0812">Transmembrane</keyword>
<evidence type="ECO:0000256" key="6">
    <source>
        <dbReference type="ARBA" id="ARBA00022692"/>
    </source>
</evidence>
<keyword evidence="12 17" id="KW-0046">Antibiotic resistance</keyword>
<feature type="transmembrane region" description="Helical" evidence="17">
    <location>
        <begin position="118"/>
        <end position="139"/>
    </location>
</feature>
<evidence type="ECO:0000256" key="1">
    <source>
        <dbReference type="ARBA" id="ARBA00004651"/>
    </source>
</evidence>
<dbReference type="PANTHER" id="PTHR30622:SF2">
    <property type="entry name" value="UNDECAPRENYL-DIPHOSPHATASE"/>
    <property type="match status" value="1"/>
</dbReference>
<evidence type="ECO:0000256" key="11">
    <source>
        <dbReference type="ARBA" id="ARBA00023136"/>
    </source>
</evidence>
<keyword evidence="11 17" id="KW-0472">Membrane</keyword>
<comment type="catalytic activity">
    <reaction evidence="16 17">
        <text>di-trans,octa-cis-undecaprenyl diphosphate + H2O = di-trans,octa-cis-undecaprenyl phosphate + phosphate + H(+)</text>
        <dbReference type="Rhea" id="RHEA:28094"/>
        <dbReference type="ChEBI" id="CHEBI:15377"/>
        <dbReference type="ChEBI" id="CHEBI:15378"/>
        <dbReference type="ChEBI" id="CHEBI:43474"/>
        <dbReference type="ChEBI" id="CHEBI:58405"/>
        <dbReference type="ChEBI" id="CHEBI:60392"/>
        <dbReference type="EC" id="3.6.1.27"/>
    </reaction>
</comment>
<evidence type="ECO:0000256" key="3">
    <source>
        <dbReference type="ARBA" id="ARBA00012374"/>
    </source>
</evidence>
<evidence type="ECO:0000256" key="15">
    <source>
        <dbReference type="ARBA" id="ARBA00032932"/>
    </source>
</evidence>
<feature type="transmembrane region" description="Helical" evidence="17">
    <location>
        <begin position="223"/>
        <end position="245"/>
    </location>
</feature>
<evidence type="ECO:0000256" key="2">
    <source>
        <dbReference type="ARBA" id="ARBA00010621"/>
    </source>
</evidence>
<comment type="caution">
    <text evidence="18">The sequence shown here is derived from an EMBL/GenBank/DDBJ whole genome shotgun (WGS) entry which is preliminary data.</text>
</comment>
<evidence type="ECO:0000313" key="18">
    <source>
        <dbReference type="EMBL" id="MDQ0174654.1"/>
    </source>
</evidence>
<dbReference type="InterPro" id="IPR003824">
    <property type="entry name" value="UppP"/>
</dbReference>
<feature type="transmembrane region" description="Helical" evidence="17">
    <location>
        <begin position="191"/>
        <end position="211"/>
    </location>
</feature>
<keyword evidence="8 17" id="KW-0133">Cell shape</keyword>
<dbReference type="HAMAP" id="MF_01006">
    <property type="entry name" value="Undec_diphosphatase"/>
    <property type="match status" value="1"/>
</dbReference>
<gene>
    <name evidence="17" type="primary">uppP</name>
    <name evidence="18" type="ORF">J2S08_000487</name>
</gene>
<evidence type="ECO:0000256" key="10">
    <source>
        <dbReference type="ARBA" id="ARBA00022989"/>
    </source>
</evidence>
<comment type="similarity">
    <text evidence="2 17">Belongs to the UppP family.</text>
</comment>
<keyword evidence="5 17" id="KW-1003">Cell membrane</keyword>
<name>A0ABT9WMZ2_9BACI</name>